<dbReference type="RefSeq" id="WP_167012983.1">
    <property type="nucleotide sequence ID" value="NZ_VWXF01000002.1"/>
</dbReference>
<comment type="caution">
    <text evidence="1">The sequence shown here is derived from an EMBL/GenBank/DDBJ whole genome shotgun (WGS) entry which is preliminary data.</text>
</comment>
<gene>
    <name evidence="1" type="ORF">F3J40_05970</name>
</gene>
<accession>A0ABX0R8Q1</accession>
<evidence type="ECO:0000313" key="2">
    <source>
        <dbReference type="Proteomes" id="UP001515683"/>
    </source>
</evidence>
<dbReference type="Proteomes" id="UP001515683">
    <property type="component" value="Unassembled WGS sequence"/>
</dbReference>
<reference evidence="1 2" key="1">
    <citation type="journal article" date="2019" name="bioRxiv">
        <title>Bacteria contribute to plant secondary compound degradation in a generalist herbivore system.</title>
        <authorList>
            <person name="Francoeur C.B."/>
            <person name="Khadempour L."/>
            <person name="Moreira-Soto R.D."/>
            <person name="Gotting K."/>
            <person name="Book A.J."/>
            <person name="Pinto-Tomas A.A."/>
            <person name="Keefover-Ring K."/>
            <person name="Currie C.R."/>
        </authorList>
    </citation>
    <scope>NUCLEOTIDE SEQUENCE [LARGE SCALE GENOMIC DNA]</scope>
    <source>
        <strain evidence="1">Acro-835</strain>
    </source>
</reference>
<keyword evidence="2" id="KW-1185">Reference proteome</keyword>
<evidence type="ECO:0000313" key="1">
    <source>
        <dbReference type="EMBL" id="NIF21154.1"/>
    </source>
</evidence>
<organism evidence="1 2">
    <name type="scientific">Candidatus Pantoea multigeneris</name>
    <dbReference type="NCBI Taxonomy" id="2608357"/>
    <lineage>
        <taxon>Bacteria</taxon>
        <taxon>Pseudomonadati</taxon>
        <taxon>Pseudomonadota</taxon>
        <taxon>Gammaproteobacteria</taxon>
        <taxon>Enterobacterales</taxon>
        <taxon>Erwiniaceae</taxon>
        <taxon>Pantoea</taxon>
    </lineage>
</organism>
<proteinExistence type="predicted"/>
<sequence>MTFDLTSTKLSTLFRSTPAPLFNQTEGGQNRQVKFEPTAAQTLRALSQMNAQQRYDAYWNISCDPLEQKKVKMELAERYFIYDDPCEGMALLNYIARRNGWKNIINMPGDYRMVGILHDRNPENAQGHDFPPGKVFALELSDRLGNVLFSRNYVPLHQNNCTESWHFNILEQISRAMPVSGLESKNYLHLAAITATSYNSTTPHIESGYVDSPCRNLFLVKKESDVYDVAWRIIDPEPIAVAHRSVWLTQAAEKKPFGYRQSATHLANEIMHIAGNKSQTTGQTEAVLALLSRRINDGTGKWLNDFKGFLNHWLERKTKINDVLNSTVTATYYESIKAQYPTLRGTARSTASAINPLVGSLLESLNYDEKTSSQSLWRFLQQRKNFFEPREIQLDGVPSIRFRSGARLTFEENFQRVRFASPAASNSSLIRECVNHPAVLRSAWESYIDALFADDRYLSAYLNVMDLSLAATLDRVINGQYPQYLTLDTTQRQAYAQQAEAIRLGKPGALLLQHNGEEDTLADRLILIGGARPHDYLACSVSLGNKVFHTITLTPDGNNLRVHDDVVDFLQDFFPGNSLMKTQRLAVPTPERTRPVEMTLREGFSLVENSNPVVALVEAHKDARKRVAKQLANSAEETAELNKVRFYDRLAEIATDVTLVIPLAEPLALEALVIEGVTKTIVEEGLQVTGKVINAASLALPVVAQWQRYSSAVNHSLQAQREFIQLTETLEINLLLAAPHFLPAASEETRYRQAKAQVQARSDTSDDLPVCRTRRSLWPTLCTEASAKATKFAERYTTSMRQDVMLKSCWDFVIDIQRKAGMITPQQALQLLKTRSNSFQDFIGKDALLITSTAQLKAIPLGARLAFIAENGPHQQAMNHAMIYLKEGRAVGVSNQWLTTHLDFYFSSVATQIDLHTDLRWGMAGPLNSEGQPVKLYAQSMQDIRKPVLMSELLHEQELHTAPTRKLKAITLSDSRKSALMSDLAAGMYPNHLTKSYFLRGSHSLNAWQRQTLTEILTLVKGMPDITLQEAATLFHGDAITVADSIALKAGDLLQSHQLTFFSPEIYVASYFKQFAEKEVKVIYRLPVASAGSVGKLDVLPLHYTRIKNHYRAANLNHAADAAQGVKIEGVIPPGQIFRVVNIGEQRLARQSVKVIELEYMLREEKILARSFNGMDYTPP</sequence>
<dbReference type="EMBL" id="VWXF01000002">
    <property type="protein sequence ID" value="NIF21154.1"/>
    <property type="molecule type" value="Genomic_DNA"/>
</dbReference>
<protein>
    <submittedName>
        <fullName evidence="1">Uncharacterized protein</fullName>
    </submittedName>
</protein>
<name>A0ABX0R8Q1_9GAMM</name>